<keyword evidence="6" id="KW-0862">Zinc</keyword>
<dbReference type="Gene3D" id="3.30.40.10">
    <property type="entry name" value="Zinc/RING finger domain, C3HC4 (zinc finger)"/>
    <property type="match status" value="1"/>
</dbReference>
<dbReference type="GO" id="GO:0006513">
    <property type="term" value="P:protein monoubiquitination"/>
    <property type="evidence" value="ECO:0007669"/>
    <property type="project" value="TreeGrafter"/>
</dbReference>
<dbReference type="PROSITE" id="PS00518">
    <property type="entry name" value="ZF_RING_1"/>
    <property type="match status" value="1"/>
</dbReference>
<protein>
    <recommendedName>
        <fullName evidence="2">RING-type E3 ubiquitin transferase</fullName>
        <ecNumber evidence="2">2.3.2.27</ecNumber>
    </recommendedName>
</protein>
<dbReference type="Proteomes" id="UP001151518">
    <property type="component" value="Unassembled WGS sequence"/>
</dbReference>
<evidence type="ECO:0000256" key="2">
    <source>
        <dbReference type="ARBA" id="ARBA00012483"/>
    </source>
</evidence>
<evidence type="ECO:0000256" key="8">
    <source>
        <dbReference type="ARBA" id="ARBA00023163"/>
    </source>
</evidence>
<reference evidence="11" key="1">
    <citation type="submission" date="2022-07" db="EMBL/GenBank/DDBJ databases">
        <title>Phylogenomic reconstructions and comparative analyses of Kickxellomycotina fungi.</title>
        <authorList>
            <person name="Reynolds N.K."/>
            <person name="Stajich J.E."/>
            <person name="Barry K."/>
            <person name="Grigoriev I.V."/>
            <person name="Crous P."/>
            <person name="Smith M.E."/>
        </authorList>
    </citation>
    <scope>NUCLEOTIDE SEQUENCE</scope>
    <source>
        <strain evidence="11">NRRL 3115</strain>
    </source>
</reference>
<keyword evidence="3" id="KW-0808">Transferase</keyword>
<dbReference type="InterPro" id="IPR013083">
    <property type="entry name" value="Znf_RING/FYVE/PHD"/>
</dbReference>
<organism evidence="11 12">
    <name type="scientific">Coemansia spiralis</name>
    <dbReference type="NCBI Taxonomy" id="417178"/>
    <lineage>
        <taxon>Eukaryota</taxon>
        <taxon>Fungi</taxon>
        <taxon>Fungi incertae sedis</taxon>
        <taxon>Zoopagomycota</taxon>
        <taxon>Kickxellomycotina</taxon>
        <taxon>Kickxellomycetes</taxon>
        <taxon>Kickxellales</taxon>
        <taxon>Kickxellaceae</taxon>
        <taxon>Coemansia</taxon>
    </lineage>
</organism>
<dbReference type="EMBL" id="JANBTW010000040">
    <property type="protein sequence ID" value="KAJ2676445.1"/>
    <property type="molecule type" value="Genomic_DNA"/>
</dbReference>
<keyword evidence="7" id="KW-0805">Transcription regulation</keyword>
<keyword evidence="8" id="KW-0804">Transcription</keyword>
<dbReference type="InterPro" id="IPR017907">
    <property type="entry name" value="Znf_RING_CS"/>
</dbReference>
<accession>A0A9W8G5R7</accession>
<dbReference type="SMART" id="SM00184">
    <property type="entry name" value="RING"/>
    <property type="match status" value="1"/>
</dbReference>
<dbReference type="InterPro" id="IPR018957">
    <property type="entry name" value="Znf_C3HC4_RING-type"/>
</dbReference>
<dbReference type="PANTHER" id="PTHR46077:SF1">
    <property type="entry name" value="TOP1 BINDING ARGININE_SERINE RICH PROTEIN, E3 UBIQUITIN LIGASE"/>
    <property type="match status" value="1"/>
</dbReference>
<evidence type="ECO:0000256" key="3">
    <source>
        <dbReference type="ARBA" id="ARBA00022679"/>
    </source>
</evidence>
<gene>
    <name evidence="11" type="ORF">GGI25_003595</name>
</gene>
<dbReference type="InterPro" id="IPR001841">
    <property type="entry name" value="Znf_RING"/>
</dbReference>
<feature type="domain" description="RING-type" evidence="10">
    <location>
        <begin position="25"/>
        <end position="64"/>
    </location>
</feature>
<evidence type="ECO:0000256" key="9">
    <source>
        <dbReference type="PROSITE-ProRule" id="PRU00175"/>
    </source>
</evidence>
<dbReference type="GO" id="GO:0061630">
    <property type="term" value="F:ubiquitin protein ligase activity"/>
    <property type="evidence" value="ECO:0007669"/>
    <property type="project" value="UniProtKB-EC"/>
</dbReference>
<keyword evidence="4" id="KW-0479">Metal-binding</keyword>
<dbReference type="Pfam" id="PF00097">
    <property type="entry name" value="zf-C3HC4"/>
    <property type="match status" value="1"/>
</dbReference>
<dbReference type="EC" id="2.3.2.27" evidence="2"/>
<dbReference type="OrthoDB" id="21204at2759"/>
<evidence type="ECO:0000259" key="10">
    <source>
        <dbReference type="PROSITE" id="PS50089"/>
    </source>
</evidence>
<evidence type="ECO:0000256" key="4">
    <source>
        <dbReference type="ARBA" id="ARBA00022723"/>
    </source>
</evidence>
<dbReference type="GO" id="GO:0008270">
    <property type="term" value="F:zinc ion binding"/>
    <property type="evidence" value="ECO:0007669"/>
    <property type="project" value="UniProtKB-KW"/>
</dbReference>
<proteinExistence type="predicted"/>
<comment type="catalytic activity">
    <reaction evidence="1">
        <text>S-ubiquitinyl-[E2 ubiquitin-conjugating enzyme]-L-cysteine + [acceptor protein]-L-lysine = [E2 ubiquitin-conjugating enzyme]-L-cysteine + N(6)-ubiquitinyl-[acceptor protein]-L-lysine.</text>
        <dbReference type="EC" id="2.3.2.27"/>
    </reaction>
</comment>
<dbReference type="PROSITE" id="PS50089">
    <property type="entry name" value="ZF_RING_2"/>
    <property type="match status" value="1"/>
</dbReference>
<dbReference type="AlphaFoldDB" id="A0A9W8G5R7"/>
<evidence type="ECO:0000313" key="12">
    <source>
        <dbReference type="Proteomes" id="UP001151518"/>
    </source>
</evidence>
<evidence type="ECO:0000256" key="1">
    <source>
        <dbReference type="ARBA" id="ARBA00000900"/>
    </source>
</evidence>
<evidence type="ECO:0000256" key="5">
    <source>
        <dbReference type="ARBA" id="ARBA00022771"/>
    </source>
</evidence>
<evidence type="ECO:0000313" key="11">
    <source>
        <dbReference type="EMBL" id="KAJ2676445.1"/>
    </source>
</evidence>
<comment type="caution">
    <text evidence="11">The sequence shown here is derived from an EMBL/GenBank/DDBJ whole genome shotgun (WGS) entry which is preliminary data.</text>
</comment>
<dbReference type="SUPFAM" id="SSF57850">
    <property type="entry name" value="RING/U-box"/>
    <property type="match status" value="1"/>
</dbReference>
<name>A0A9W8G5R7_9FUNG</name>
<dbReference type="GO" id="GO:0000209">
    <property type="term" value="P:protein polyubiquitination"/>
    <property type="evidence" value="ECO:0007669"/>
    <property type="project" value="TreeGrafter"/>
</dbReference>
<sequence>MSNDNRSQDSCSIDENIATDDDYACPICLQPITQKCYTDPCYHQFCLYCLLQWAEHYPRCPLCNTSSTAAIQLVSGKITKIPLQWPQHYKNSRYAENRQDHYGRDPCFAQIDAGLGMRKRKAVYEYKLRRTINTATGARRTHVIQIPELLKSSIDAQRCRLWIRRDLQVILNTSDVDLVELLIISLVKQTGKLDFATDTSSPSVSSFLGDKTNQFQDELCAFIESSLDIYSYDRYVAYDTRE</sequence>
<evidence type="ECO:0000256" key="6">
    <source>
        <dbReference type="ARBA" id="ARBA00022833"/>
    </source>
</evidence>
<dbReference type="PANTHER" id="PTHR46077">
    <property type="entry name" value="E3 UBIQUITIN-PROTEIN LIGASE TOPORS"/>
    <property type="match status" value="1"/>
</dbReference>
<evidence type="ECO:0000256" key="7">
    <source>
        <dbReference type="ARBA" id="ARBA00023015"/>
    </source>
</evidence>
<keyword evidence="5 9" id="KW-0863">Zinc-finger</keyword>